<feature type="transmembrane region" description="Helical" evidence="12">
    <location>
        <begin position="47"/>
        <end position="71"/>
    </location>
</feature>
<dbReference type="Pfam" id="PF00119">
    <property type="entry name" value="ATP-synt_A"/>
    <property type="match status" value="1"/>
</dbReference>
<dbReference type="SUPFAM" id="SSF81336">
    <property type="entry name" value="F1F0 ATP synthase subunit A"/>
    <property type="match status" value="1"/>
</dbReference>
<dbReference type="InterPro" id="IPR000568">
    <property type="entry name" value="ATP_synth_F0_asu"/>
</dbReference>
<organism evidence="13">
    <name type="scientific">Nematodirus oiratianus</name>
    <name type="common">Thin-necked intestinal worm</name>
    <dbReference type="NCBI Taxonomy" id="94037"/>
    <lineage>
        <taxon>Eukaryota</taxon>
        <taxon>Metazoa</taxon>
        <taxon>Ecdysozoa</taxon>
        <taxon>Nematoda</taxon>
        <taxon>Chromadorea</taxon>
        <taxon>Rhabditida</taxon>
        <taxon>Rhabditina</taxon>
        <taxon>Rhabditomorpha</taxon>
        <taxon>Strongyloidea</taxon>
        <taxon>Molineidae</taxon>
        <taxon>Nematodirus</taxon>
    </lineage>
</organism>
<accession>A0A075CG02</accession>
<keyword evidence="4" id="KW-0138">CF(0)</keyword>
<dbReference type="GeneID" id="20004458"/>
<keyword evidence="7 12" id="KW-1133">Transmembrane helix</keyword>
<feature type="transmembrane region" description="Helical" evidence="12">
    <location>
        <begin position="6"/>
        <end position="27"/>
    </location>
</feature>
<keyword evidence="5 12" id="KW-0812">Transmembrane</keyword>
<reference evidence="13" key="1">
    <citation type="journal article" date="2014" name="Parasit. Vectors">
        <title>Characterization of the complete mitochondrial genomes of Nematodirus oiratianus and Nematodirus spathiger of small ruminants.</title>
        <authorList>
            <person name="Zhao G.H."/>
            <person name="Jia Y.Q."/>
            <person name="Cheng W.Y."/>
            <person name="Zhao W."/>
            <person name="Bian Q.Q."/>
            <person name="Liu G.H."/>
        </authorList>
    </citation>
    <scope>NUCLEOTIDE SEQUENCE</scope>
</reference>
<evidence type="ECO:0000313" key="13">
    <source>
        <dbReference type="EMBL" id="AGZ64206.1"/>
    </source>
</evidence>
<evidence type="ECO:0000256" key="4">
    <source>
        <dbReference type="ARBA" id="ARBA00022547"/>
    </source>
</evidence>
<keyword evidence="8" id="KW-0406">Ion transport</keyword>
<dbReference type="InterPro" id="IPR023011">
    <property type="entry name" value="ATP_synth_F0_asu_AS"/>
</dbReference>
<dbReference type="CDD" id="cd00310">
    <property type="entry name" value="ATP-synt_Fo_a_6"/>
    <property type="match status" value="1"/>
</dbReference>
<keyword evidence="13" id="KW-0496">Mitochondrion</keyword>
<evidence type="ECO:0000256" key="3">
    <source>
        <dbReference type="ARBA" id="ARBA00022448"/>
    </source>
</evidence>
<evidence type="ECO:0000256" key="2">
    <source>
        <dbReference type="ARBA" id="ARBA00006810"/>
    </source>
</evidence>
<evidence type="ECO:0000256" key="11">
    <source>
        <dbReference type="ARBA" id="ARBA00032954"/>
    </source>
</evidence>
<dbReference type="PROSITE" id="PS00449">
    <property type="entry name" value="ATPASE_A"/>
    <property type="match status" value="1"/>
</dbReference>
<evidence type="ECO:0000256" key="6">
    <source>
        <dbReference type="ARBA" id="ARBA00022781"/>
    </source>
</evidence>
<dbReference type="PANTHER" id="PTHR11410">
    <property type="entry name" value="ATP SYNTHASE SUBUNIT A"/>
    <property type="match status" value="1"/>
</dbReference>
<sequence>MNQVYFLDVFMFIFLLQYLVYFGNSMFKVFFNKFLNGLIEVFSYTKVLPLSSVISFFTFVILLVCCFGGYFTYSFTPCSMVEFTFVYAVVAWLSTLLTFMSSEKFSVYLSKSGDSFLKTVSMLLVEVVSEFSRPLALTVRLTVNIMVGHLISMMLYMAIENFLGEGYVWVIIFAIMMECFVFFIQSYIFSRLIYLYLNE</sequence>
<dbReference type="AlphaFoldDB" id="A0A075CG02"/>
<feature type="transmembrane region" description="Helical" evidence="12">
    <location>
        <begin position="83"/>
        <end position="101"/>
    </location>
</feature>
<keyword evidence="10" id="KW-0066">ATP synthesis</keyword>
<keyword evidence="3" id="KW-0813">Transport</keyword>
<geneLocation type="mitochondrion" evidence="13"/>
<keyword evidence="9 12" id="KW-0472">Membrane</keyword>
<feature type="transmembrane region" description="Helical" evidence="12">
    <location>
        <begin position="141"/>
        <end position="159"/>
    </location>
</feature>
<protein>
    <recommendedName>
        <fullName evidence="11">F-ATPase protein 6</fullName>
    </recommendedName>
</protein>
<dbReference type="InterPro" id="IPR045083">
    <property type="entry name" value="ATP_synth_F0_asu_bact/mt"/>
</dbReference>
<dbReference type="PANTHER" id="PTHR11410:SF0">
    <property type="entry name" value="ATP SYNTHASE SUBUNIT A"/>
    <property type="match status" value="1"/>
</dbReference>
<dbReference type="EMBL" id="KF573750">
    <property type="protein sequence ID" value="AGZ64206.1"/>
    <property type="molecule type" value="Genomic_DNA"/>
</dbReference>
<feature type="transmembrane region" description="Helical" evidence="12">
    <location>
        <begin position="171"/>
        <end position="197"/>
    </location>
</feature>
<evidence type="ECO:0000256" key="10">
    <source>
        <dbReference type="ARBA" id="ARBA00023310"/>
    </source>
</evidence>
<name>A0A075CG02_NEMOI</name>
<dbReference type="GO" id="GO:0045259">
    <property type="term" value="C:proton-transporting ATP synthase complex"/>
    <property type="evidence" value="ECO:0007669"/>
    <property type="project" value="UniProtKB-KW"/>
</dbReference>
<dbReference type="Gene3D" id="1.20.120.220">
    <property type="entry name" value="ATP synthase, F0 complex, subunit A"/>
    <property type="match status" value="1"/>
</dbReference>
<keyword evidence="6" id="KW-0375">Hydrogen ion transport</keyword>
<gene>
    <name evidence="13" type="primary">atp6</name>
</gene>
<evidence type="ECO:0000256" key="7">
    <source>
        <dbReference type="ARBA" id="ARBA00022989"/>
    </source>
</evidence>
<evidence type="ECO:0000256" key="9">
    <source>
        <dbReference type="ARBA" id="ARBA00023136"/>
    </source>
</evidence>
<dbReference type="RefSeq" id="YP_009050218.1">
    <property type="nucleotide sequence ID" value="NC_024639.1"/>
</dbReference>
<comment type="similarity">
    <text evidence="2">Belongs to the ATPase A chain family.</text>
</comment>
<comment type="subcellular location">
    <subcellularLocation>
        <location evidence="1">Membrane</location>
        <topology evidence="1">Multi-pass membrane protein</topology>
    </subcellularLocation>
</comment>
<evidence type="ECO:0000256" key="12">
    <source>
        <dbReference type="SAM" id="Phobius"/>
    </source>
</evidence>
<dbReference type="GO" id="GO:0046933">
    <property type="term" value="F:proton-transporting ATP synthase activity, rotational mechanism"/>
    <property type="evidence" value="ECO:0007669"/>
    <property type="project" value="TreeGrafter"/>
</dbReference>
<proteinExistence type="inferred from homology"/>
<evidence type="ECO:0000256" key="1">
    <source>
        <dbReference type="ARBA" id="ARBA00004141"/>
    </source>
</evidence>
<evidence type="ECO:0000256" key="5">
    <source>
        <dbReference type="ARBA" id="ARBA00022692"/>
    </source>
</evidence>
<dbReference type="CTD" id="4508"/>
<dbReference type="InterPro" id="IPR035908">
    <property type="entry name" value="F0_ATP_A_sf"/>
</dbReference>
<evidence type="ECO:0000256" key="8">
    <source>
        <dbReference type="ARBA" id="ARBA00023065"/>
    </source>
</evidence>